<proteinExistence type="predicted"/>
<dbReference type="Proteomes" id="UP000557872">
    <property type="component" value="Unassembled WGS sequence"/>
</dbReference>
<dbReference type="InterPro" id="IPR036514">
    <property type="entry name" value="SGNH_hydro_sf"/>
</dbReference>
<keyword evidence="4" id="KW-1185">Reference proteome</keyword>
<evidence type="ECO:0000313" key="3">
    <source>
        <dbReference type="EMBL" id="NWK54148.1"/>
    </source>
</evidence>
<dbReference type="RefSeq" id="WP_178930691.1">
    <property type="nucleotide sequence ID" value="NZ_JACBAZ010000001.1"/>
</dbReference>
<gene>
    <name evidence="3" type="ORF">HW115_00880</name>
</gene>
<evidence type="ECO:0000259" key="2">
    <source>
        <dbReference type="Pfam" id="PF13472"/>
    </source>
</evidence>
<evidence type="ECO:0000256" key="1">
    <source>
        <dbReference type="SAM" id="SignalP"/>
    </source>
</evidence>
<dbReference type="GO" id="GO:0004622">
    <property type="term" value="F:phosphatidylcholine lysophospholipase activity"/>
    <property type="evidence" value="ECO:0007669"/>
    <property type="project" value="TreeGrafter"/>
</dbReference>
<organism evidence="3 4">
    <name type="scientific">Oceaniferula marina</name>
    <dbReference type="NCBI Taxonomy" id="2748318"/>
    <lineage>
        <taxon>Bacteria</taxon>
        <taxon>Pseudomonadati</taxon>
        <taxon>Verrucomicrobiota</taxon>
        <taxon>Verrucomicrobiia</taxon>
        <taxon>Verrucomicrobiales</taxon>
        <taxon>Verrucomicrobiaceae</taxon>
        <taxon>Oceaniferula</taxon>
    </lineage>
</organism>
<accession>A0A851G8V5</accession>
<dbReference type="InterPro" id="IPR051532">
    <property type="entry name" value="Ester_Hydrolysis_Enzymes"/>
</dbReference>
<keyword evidence="1" id="KW-0732">Signal</keyword>
<dbReference type="Pfam" id="PF13472">
    <property type="entry name" value="Lipase_GDSL_2"/>
    <property type="match status" value="1"/>
</dbReference>
<feature type="signal peptide" evidence="1">
    <location>
        <begin position="1"/>
        <end position="28"/>
    </location>
</feature>
<sequence>MTFNCLSKNRFISRAAIFFFAVSLCLNAQEGIITPGKPKRGNRHPAFAKVVDDPSLPRVLIIGDSISIGYTAPVRAQLEGEANVHRIRANAGNSGRAIGKLDHWLDPKNGAWDVIHFNFGLWDLCYRSPQSKNQGNRDKVHGKLTHDIPTYSKNLETIVKRLKQTGATLIFAMTTPVPKGEAGRKLGDDLLYNEAARKVMQKHGVIINDLYALAAPSMKQWGKAPGDVHFKPQGYVALGKQTAEVIRRTLPKKTK</sequence>
<comment type="caution">
    <text evidence="3">The sequence shown here is derived from an EMBL/GenBank/DDBJ whole genome shotgun (WGS) entry which is preliminary data.</text>
</comment>
<protein>
    <submittedName>
        <fullName evidence="3">SGNH/GDSL hydrolase family protein</fullName>
    </submittedName>
</protein>
<dbReference type="AlphaFoldDB" id="A0A851G8V5"/>
<dbReference type="InterPro" id="IPR013830">
    <property type="entry name" value="SGNH_hydro"/>
</dbReference>
<dbReference type="CDD" id="cd00229">
    <property type="entry name" value="SGNH_hydrolase"/>
    <property type="match status" value="1"/>
</dbReference>
<keyword evidence="3" id="KW-0378">Hydrolase</keyword>
<reference evidence="3 4" key="1">
    <citation type="submission" date="2020-07" db="EMBL/GenBank/DDBJ databases">
        <title>Roseicoccus Jingziensis gen. nov., sp. nov., isolated from coastal seawater.</title>
        <authorList>
            <person name="Feng X."/>
        </authorList>
    </citation>
    <scope>NUCLEOTIDE SEQUENCE [LARGE SCALE GENOMIC DNA]</scope>
    <source>
        <strain evidence="3 4">N1E253</strain>
    </source>
</reference>
<feature type="domain" description="SGNH hydrolase-type esterase" evidence="2">
    <location>
        <begin position="62"/>
        <end position="235"/>
    </location>
</feature>
<dbReference type="EMBL" id="JACBAZ010000001">
    <property type="protein sequence ID" value="NWK54148.1"/>
    <property type="molecule type" value="Genomic_DNA"/>
</dbReference>
<dbReference type="SUPFAM" id="SSF52266">
    <property type="entry name" value="SGNH hydrolase"/>
    <property type="match status" value="1"/>
</dbReference>
<feature type="chain" id="PRO_5032814357" evidence="1">
    <location>
        <begin position="29"/>
        <end position="255"/>
    </location>
</feature>
<dbReference type="PANTHER" id="PTHR30383">
    <property type="entry name" value="THIOESTERASE 1/PROTEASE 1/LYSOPHOSPHOLIPASE L1"/>
    <property type="match status" value="1"/>
</dbReference>
<name>A0A851G8V5_9BACT</name>
<dbReference type="Gene3D" id="3.40.50.1110">
    <property type="entry name" value="SGNH hydrolase"/>
    <property type="match status" value="1"/>
</dbReference>
<evidence type="ECO:0000313" key="4">
    <source>
        <dbReference type="Proteomes" id="UP000557872"/>
    </source>
</evidence>
<dbReference type="PANTHER" id="PTHR30383:SF26">
    <property type="entry name" value="SGNH HYDROLASE-TYPE ESTERASE DOMAIN-CONTAINING PROTEIN"/>
    <property type="match status" value="1"/>
</dbReference>